<feature type="transmembrane region" description="Helical" evidence="2">
    <location>
        <begin position="267"/>
        <end position="291"/>
    </location>
</feature>
<reference evidence="3" key="1">
    <citation type="submission" date="2023-10" db="EMBL/GenBank/DDBJ databases">
        <authorList>
            <person name="Hackl T."/>
        </authorList>
    </citation>
    <scope>NUCLEOTIDE SEQUENCE</scope>
</reference>
<keyword evidence="2" id="KW-1133">Transmembrane helix</keyword>
<keyword evidence="2" id="KW-0812">Transmembrane</keyword>
<dbReference type="EMBL" id="CAUWAG010000006">
    <property type="protein sequence ID" value="CAJ2503358.1"/>
    <property type="molecule type" value="Genomic_DNA"/>
</dbReference>
<organism evidence="3 4">
    <name type="scientific">Anthostomella pinea</name>
    <dbReference type="NCBI Taxonomy" id="933095"/>
    <lineage>
        <taxon>Eukaryota</taxon>
        <taxon>Fungi</taxon>
        <taxon>Dikarya</taxon>
        <taxon>Ascomycota</taxon>
        <taxon>Pezizomycotina</taxon>
        <taxon>Sordariomycetes</taxon>
        <taxon>Xylariomycetidae</taxon>
        <taxon>Xylariales</taxon>
        <taxon>Xylariaceae</taxon>
        <taxon>Anthostomella</taxon>
    </lineage>
</organism>
<sequence>MSKNLVPPLAALTSVFTPPCSTTWLLTTTRVPSQCPPFPTNGPSACDPPSWDRYLASCGFEYYSPAICPSGFSIGPSCEITNPRTAQDFPAIEAGETAAYCVPSGHTCTSDTSDFRGGVWGVLRTASANGAAATVGPAIQIRWREEDLSLLETDPLTPGLSTPETTTTVIQVPSLSLSHATTTATSVSETLILSLMAEDTSHPSIEPQIPSSTFSASTPAISTSVTTSAARKDPTITTTSLGQPSTLASSAVGSTSEENERAGVSSFSLAAVVLTGILIAIIQGYAIFMFIRRYRQYRAGKVDSLFPLEVGVWLRQCVGRGRQRNAKHPEEESPRPKNPDAELGIDGPLPELGPGDVLGTDSNPAELGSNPERWSWMPRVSKMLTVRLGRDSLGP</sequence>
<evidence type="ECO:0000256" key="1">
    <source>
        <dbReference type="SAM" id="MobiDB-lite"/>
    </source>
</evidence>
<feature type="compositionally biased region" description="Polar residues" evidence="1">
    <location>
        <begin position="225"/>
        <end position="256"/>
    </location>
</feature>
<evidence type="ECO:0000313" key="3">
    <source>
        <dbReference type="EMBL" id="CAJ2503358.1"/>
    </source>
</evidence>
<gene>
    <name evidence="3" type="ORF">KHLLAP_LOCUS3826</name>
</gene>
<protein>
    <submittedName>
        <fullName evidence="3">Uu.00g107520.m01.CDS01</fullName>
    </submittedName>
</protein>
<evidence type="ECO:0000313" key="4">
    <source>
        <dbReference type="Proteomes" id="UP001295740"/>
    </source>
</evidence>
<feature type="compositionally biased region" description="Basic and acidic residues" evidence="1">
    <location>
        <begin position="327"/>
        <end position="340"/>
    </location>
</feature>
<proteinExistence type="predicted"/>
<dbReference type="AlphaFoldDB" id="A0AAI8YFW8"/>
<keyword evidence="4" id="KW-1185">Reference proteome</keyword>
<evidence type="ECO:0000256" key="2">
    <source>
        <dbReference type="SAM" id="Phobius"/>
    </source>
</evidence>
<name>A0AAI8YFW8_9PEZI</name>
<comment type="caution">
    <text evidence="3">The sequence shown here is derived from an EMBL/GenBank/DDBJ whole genome shotgun (WGS) entry which is preliminary data.</text>
</comment>
<accession>A0AAI8YFW8</accession>
<feature type="region of interest" description="Disordered" evidence="1">
    <location>
        <begin position="321"/>
        <end position="372"/>
    </location>
</feature>
<feature type="region of interest" description="Disordered" evidence="1">
    <location>
        <begin position="225"/>
        <end position="257"/>
    </location>
</feature>
<dbReference type="Proteomes" id="UP001295740">
    <property type="component" value="Unassembled WGS sequence"/>
</dbReference>
<keyword evidence="2" id="KW-0472">Membrane</keyword>